<dbReference type="InterPro" id="IPR007475">
    <property type="entry name" value="UbiK"/>
</dbReference>
<comment type="similarity">
    <text evidence="1">Belongs to the UbiK family.</text>
</comment>
<evidence type="ECO:0000313" key="2">
    <source>
        <dbReference type="EMBL" id="SFM27737.1"/>
    </source>
</evidence>
<organism evidence="2 3">
    <name type="scientific">Halopseudomonas yangmingensis</name>
    <dbReference type="NCBI Taxonomy" id="1720063"/>
    <lineage>
        <taxon>Bacteria</taxon>
        <taxon>Pseudomonadati</taxon>
        <taxon>Pseudomonadota</taxon>
        <taxon>Gammaproteobacteria</taxon>
        <taxon>Pseudomonadales</taxon>
        <taxon>Pseudomonadaceae</taxon>
        <taxon>Halopseudomonas</taxon>
    </lineage>
</organism>
<dbReference type="STRING" id="1720063.SAMN05216217_102370"/>
<dbReference type="HAMAP" id="MF_02216">
    <property type="entry name" value="UbiK"/>
    <property type="match status" value="1"/>
</dbReference>
<dbReference type="RefSeq" id="WP_093473081.1">
    <property type="nucleotide sequence ID" value="NZ_FOUI01000002.1"/>
</dbReference>
<dbReference type="Pfam" id="PF04380">
    <property type="entry name" value="BMFP"/>
    <property type="match status" value="1"/>
</dbReference>
<dbReference type="GO" id="GO:0005829">
    <property type="term" value="C:cytosol"/>
    <property type="evidence" value="ECO:0007669"/>
    <property type="project" value="TreeGrafter"/>
</dbReference>
<dbReference type="PANTHER" id="PTHR38040">
    <property type="entry name" value="UBIQUINONE BIOSYNTHESIS ACCESSORY FACTOR UBIK"/>
    <property type="match status" value="1"/>
</dbReference>
<dbReference type="UniPathway" id="UPA00232"/>
<dbReference type="AlphaFoldDB" id="A0A1I4PJ56"/>
<accession>A0A1I4PJ56</accession>
<dbReference type="PANTHER" id="PTHR38040:SF1">
    <property type="entry name" value="UBIQUINONE BIOSYNTHESIS ACCESSORY FACTOR UBIK"/>
    <property type="match status" value="1"/>
</dbReference>
<feature type="coiled-coil region" evidence="1">
    <location>
        <begin position="49"/>
        <end position="79"/>
    </location>
</feature>
<gene>
    <name evidence="1" type="primary">ubiK</name>
    <name evidence="2" type="ORF">SAMN05216217_102370</name>
</gene>
<comment type="function">
    <text evidence="1">Required for efficient ubiquinone (coenzyme Q) biosynthesis. UbiK is probably an accessory factor of Ubi enzymes and facilitates ubiquinone biosynthesis by acting as an assembly factor, a targeting factor, or both.</text>
</comment>
<comment type="subcellular location">
    <subcellularLocation>
        <location evidence="1">Cytoplasm</location>
    </subcellularLocation>
</comment>
<dbReference type="Proteomes" id="UP000243629">
    <property type="component" value="Unassembled WGS sequence"/>
</dbReference>
<keyword evidence="1" id="KW-0963">Cytoplasm</keyword>
<reference evidence="3" key="1">
    <citation type="submission" date="2016-10" db="EMBL/GenBank/DDBJ databases">
        <authorList>
            <person name="Varghese N."/>
            <person name="Submissions S."/>
        </authorList>
    </citation>
    <scope>NUCLEOTIDE SEQUENCE [LARGE SCALE GENOMIC DNA]</scope>
    <source>
        <strain evidence="3">DSM 24213</strain>
    </source>
</reference>
<dbReference type="OrthoDB" id="5297354at2"/>
<protein>
    <recommendedName>
        <fullName evidence="1">Ubiquinone biosynthesis accessory factor UbiK</fullName>
    </recommendedName>
</protein>
<keyword evidence="1" id="KW-0831">Ubiquinone biosynthesis</keyword>
<sequence>MLHKVVIGAVSAKAAQLLMNEGGLPAPDVEKHLKALVQSALSKLDVVSRDEFEIQREVLMRTRQRLEALEQQVAALENRQSKD</sequence>
<keyword evidence="3" id="KW-1185">Reference proteome</keyword>
<proteinExistence type="inferred from homology"/>
<name>A0A1I4PJ56_9GAMM</name>
<dbReference type="EMBL" id="FOUI01000002">
    <property type="protein sequence ID" value="SFM27737.1"/>
    <property type="molecule type" value="Genomic_DNA"/>
</dbReference>
<keyword evidence="1" id="KW-0175">Coiled coil</keyword>
<evidence type="ECO:0000313" key="3">
    <source>
        <dbReference type="Proteomes" id="UP000243629"/>
    </source>
</evidence>
<dbReference type="GO" id="GO:0006744">
    <property type="term" value="P:ubiquinone biosynthetic process"/>
    <property type="evidence" value="ECO:0007669"/>
    <property type="project" value="UniProtKB-UniRule"/>
</dbReference>
<evidence type="ECO:0000256" key="1">
    <source>
        <dbReference type="HAMAP-Rule" id="MF_02216"/>
    </source>
</evidence>
<comment type="pathway">
    <text evidence="1">Cofactor biosynthesis; ubiquinone biosynthesis.</text>
</comment>